<name>A0A2P7MT43_9CYAN</name>
<dbReference type="InterPro" id="IPR027417">
    <property type="entry name" value="P-loop_NTPase"/>
</dbReference>
<dbReference type="Pfam" id="PF13177">
    <property type="entry name" value="DNA_pol3_delta2"/>
    <property type="match status" value="1"/>
</dbReference>
<dbReference type="InterPro" id="IPR050238">
    <property type="entry name" value="DNA_Rep/Repair_Clamp_Loader"/>
</dbReference>
<proteinExistence type="predicted"/>
<dbReference type="NCBIfam" id="NF005638">
    <property type="entry name" value="PRK07399.1"/>
    <property type="match status" value="1"/>
</dbReference>
<dbReference type="EMBL" id="PXXO01000012">
    <property type="protein sequence ID" value="PSJ04389.1"/>
    <property type="molecule type" value="Genomic_DNA"/>
</dbReference>
<keyword evidence="2" id="KW-1185">Reference proteome</keyword>
<dbReference type="OrthoDB" id="9810148at2"/>
<comment type="caution">
    <text evidence="1">The sequence shown here is derived from an EMBL/GenBank/DDBJ whole genome shotgun (WGS) entry which is preliminary data.</text>
</comment>
<evidence type="ECO:0000313" key="1">
    <source>
        <dbReference type="EMBL" id="PSJ04389.1"/>
    </source>
</evidence>
<dbReference type="PANTHER" id="PTHR11669">
    <property type="entry name" value="REPLICATION FACTOR C / DNA POLYMERASE III GAMMA-TAU SUBUNIT"/>
    <property type="match status" value="1"/>
</dbReference>
<dbReference type="PANTHER" id="PTHR11669:SF8">
    <property type="entry name" value="DNA POLYMERASE III SUBUNIT DELTA"/>
    <property type="match status" value="1"/>
</dbReference>
<dbReference type="RefSeq" id="WP_106632642.1">
    <property type="nucleotide sequence ID" value="NZ_PXXO01000012.1"/>
</dbReference>
<evidence type="ECO:0000313" key="2">
    <source>
        <dbReference type="Proteomes" id="UP000243002"/>
    </source>
</evidence>
<dbReference type="Proteomes" id="UP000243002">
    <property type="component" value="Unassembled WGS sequence"/>
</dbReference>
<dbReference type="SUPFAM" id="SSF52540">
    <property type="entry name" value="P-loop containing nucleoside triphosphate hydrolases"/>
    <property type="match status" value="1"/>
</dbReference>
<organism evidence="1 2">
    <name type="scientific">Cyanobium usitatum str. Tous</name>
    <dbReference type="NCBI Taxonomy" id="2116684"/>
    <lineage>
        <taxon>Bacteria</taxon>
        <taxon>Bacillati</taxon>
        <taxon>Cyanobacteriota</taxon>
        <taxon>Cyanophyceae</taxon>
        <taxon>Synechococcales</taxon>
        <taxon>Prochlorococcaceae</taxon>
        <taxon>Cyanobium</taxon>
    </lineage>
</organism>
<sequence length="316" mass="34428">MTALFEDLLGQTRAVALLEASLVKGRLAPAYLFAGPDGVGRRLAALRFLEGVLAGLQGDAGIRRRLQEGNHPDLLWVEPTYQDKGQLVPASKAEELGLARRAAPQLRLEQIRDVSRFLSRRAVEARGCVVVLEDAEAMAEGAANALLKTLEEPGEGLLILIAAKPEQLLTTIRSRCQQIPFTRLSSEQLAVVLERCGEPAPTADPPELLELAAGSPGGLLRCRQAWAALPEGLAARLLDLAAAAEPLQALALARDLAEALDAEQQLWLLGWWQLALWRRQAPAAQLQRLERLRSQLRAYVQPRLAWEVALLELAGI</sequence>
<reference evidence="1 2" key="1">
    <citation type="journal article" date="2018" name="Environ. Microbiol.">
        <title>Ecological and genomic features of two widespread freshwater picocyanobacteria.</title>
        <authorList>
            <person name="Cabello-Yeves P.J."/>
            <person name="Picazo A."/>
            <person name="Camacho A."/>
            <person name="Callieri C."/>
            <person name="Rosselli R."/>
            <person name="Roda-Garcia J.J."/>
            <person name="Coutinho F.H."/>
            <person name="Rodriguez-Valera F."/>
        </authorList>
    </citation>
    <scope>NUCLEOTIDE SEQUENCE [LARGE SCALE GENOMIC DNA]</scope>
    <source>
        <strain evidence="1 2">Tous</strain>
    </source>
</reference>
<protein>
    <submittedName>
        <fullName evidence="1">DNA polymerase III subunit delta</fullName>
    </submittedName>
</protein>
<accession>A0A2P7MT43</accession>
<dbReference type="AlphaFoldDB" id="A0A2P7MT43"/>
<dbReference type="GO" id="GO:0006261">
    <property type="term" value="P:DNA-templated DNA replication"/>
    <property type="evidence" value="ECO:0007669"/>
    <property type="project" value="TreeGrafter"/>
</dbReference>
<gene>
    <name evidence="1" type="ORF">C7K55_10265</name>
</gene>
<dbReference type="Gene3D" id="3.40.50.300">
    <property type="entry name" value="P-loop containing nucleotide triphosphate hydrolases"/>
    <property type="match status" value="1"/>
</dbReference>